<dbReference type="AlphaFoldDB" id="A0A3P7N4B5"/>
<gene>
    <name evidence="1" type="ORF">DILT_LOCUS15750</name>
</gene>
<reference evidence="1 2" key="1">
    <citation type="submission" date="2018-11" db="EMBL/GenBank/DDBJ databases">
        <authorList>
            <consortium name="Pathogen Informatics"/>
        </authorList>
    </citation>
    <scope>NUCLEOTIDE SEQUENCE [LARGE SCALE GENOMIC DNA]</scope>
</reference>
<sequence length="104" mass="11758">MLDARAAHRAVAHEEDGRIFVTGGENEFGHEMDLVEYCTLPVGNSAEPSEAHSFLTWRRAAPMNLKRKYHALAYAKGKIVAVGGFIQRREVTRTVEDEYQKPEQ</sequence>
<dbReference type="EMBL" id="UYRU01080853">
    <property type="protein sequence ID" value="VDN31443.1"/>
    <property type="molecule type" value="Genomic_DNA"/>
</dbReference>
<dbReference type="SUPFAM" id="SSF117281">
    <property type="entry name" value="Kelch motif"/>
    <property type="match status" value="1"/>
</dbReference>
<accession>A0A3P7N4B5</accession>
<keyword evidence="2" id="KW-1185">Reference proteome</keyword>
<dbReference type="InterPro" id="IPR015915">
    <property type="entry name" value="Kelch-typ_b-propeller"/>
</dbReference>
<dbReference type="Gene3D" id="2.120.10.80">
    <property type="entry name" value="Kelch-type beta propeller"/>
    <property type="match status" value="1"/>
</dbReference>
<evidence type="ECO:0000313" key="1">
    <source>
        <dbReference type="EMBL" id="VDN31443.1"/>
    </source>
</evidence>
<protein>
    <submittedName>
        <fullName evidence="1">Uncharacterized protein</fullName>
    </submittedName>
</protein>
<dbReference type="OrthoDB" id="1022638at2759"/>
<dbReference type="Proteomes" id="UP000281553">
    <property type="component" value="Unassembled WGS sequence"/>
</dbReference>
<organism evidence="1 2">
    <name type="scientific">Dibothriocephalus latus</name>
    <name type="common">Fish tapeworm</name>
    <name type="synonym">Diphyllobothrium latum</name>
    <dbReference type="NCBI Taxonomy" id="60516"/>
    <lineage>
        <taxon>Eukaryota</taxon>
        <taxon>Metazoa</taxon>
        <taxon>Spiralia</taxon>
        <taxon>Lophotrochozoa</taxon>
        <taxon>Platyhelminthes</taxon>
        <taxon>Cestoda</taxon>
        <taxon>Eucestoda</taxon>
        <taxon>Diphyllobothriidea</taxon>
        <taxon>Diphyllobothriidae</taxon>
        <taxon>Dibothriocephalus</taxon>
    </lineage>
</organism>
<evidence type="ECO:0000313" key="2">
    <source>
        <dbReference type="Proteomes" id="UP000281553"/>
    </source>
</evidence>
<proteinExistence type="predicted"/>
<name>A0A3P7N4B5_DIBLA</name>